<sequence length="383" mass="42439">MFLKAISVKSNNKIKASESSLGPPLIRPLLDNTVLAVDKDDVASGQPNSCSQDPGEPTATGSENTVAESSNLNEFSSKEGYDMLLRNFFLLAIKSVEDNQLPMPVNVFYANHVLAQKPASCDLDIKKTSYKKVGVFLKAMQDDGLLVLQEPKPGVLLIKSLSHNHPEAQYVQPIFDETTTLDKAQPSSQWPDGYPGPPTLEEVRILNGAAVMAIFKQFGYRMIQLDSSLMAACDPKMFTEAPESTLAKPIFLLGLNVIESNILKRLPVCHRLRFPNNICPPVLWRKKGVPFIHLYSATKNGKNLTRVANLDTFRIDPESFIKRLQLLLACSATQVDDQQYPDSVVIQAQGTHMIAISKLLTDSYGIPKQMIRGFTEPPKKKKK</sequence>
<evidence type="ECO:0000256" key="1">
    <source>
        <dbReference type="SAM" id="MobiDB-lite"/>
    </source>
</evidence>
<dbReference type="GO" id="GO:0003743">
    <property type="term" value="F:translation initiation factor activity"/>
    <property type="evidence" value="ECO:0007669"/>
    <property type="project" value="UniProtKB-KW"/>
</dbReference>
<dbReference type="Gene3D" id="3.30.780.10">
    <property type="entry name" value="SUI1-like domain"/>
    <property type="match status" value="1"/>
</dbReference>
<evidence type="ECO:0000259" key="2">
    <source>
        <dbReference type="PROSITE" id="PS50296"/>
    </source>
</evidence>
<dbReference type="InterPro" id="IPR036877">
    <property type="entry name" value="SUI1_dom_sf"/>
</dbReference>
<name>A0A8E0VHQ4_9TREM</name>
<dbReference type="Pfam" id="PF25304">
    <property type="entry name" value="WHD_eIF2D"/>
    <property type="match status" value="1"/>
</dbReference>
<keyword evidence="3" id="KW-0396">Initiation factor</keyword>
<dbReference type="Proteomes" id="UP000728185">
    <property type="component" value="Unassembled WGS sequence"/>
</dbReference>
<dbReference type="Pfam" id="PF01253">
    <property type="entry name" value="SUI1"/>
    <property type="match status" value="1"/>
</dbReference>
<dbReference type="InterPro" id="IPR039757">
    <property type="entry name" value="EIF2D"/>
</dbReference>
<dbReference type="AlphaFoldDB" id="A0A8E0VHQ4"/>
<dbReference type="InterPro" id="IPR001950">
    <property type="entry name" value="SUI1"/>
</dbReference>
<feature type="compositionally biased region" description="Polar residues" evidence="1">
    <location>
        <begin position="59"/>
        <end position="70"/>
    </location>
</feature>
<dbReference type="PANTHER" id="PTHR12217">
    <property type="entry name" value="EUKARYOTIC TRANSLATION INITIATION FACTOR 2D"/>
    <property type="match status" value="1"/>
</dbReference>
<keyword evidence="4" id="KW-1185">Reference proteome</keyword>
<protein>
    <submittedName>
        <fullName evidence="3">Translation initiation factor 2D</fullName>
    </submittedName>
</protein>
<dbReference type="OrthoDB" id="199771at2759"/>
<evidence type="ECO:0000313" key="4">
    <source>
        <dbReference type="Proteomes" id="UP000728185"/>
    </source>
</evidence>
<comment type="caution">
    <text evidence="3">The sequence shown here is derived from an EMBL/GenBank/DDBJ whole genome shotgun (WGS) entry which is preliminary data.</text>
</comment>
<reference evidence="3" key="1">
    <citation type="submission" date="2019-05" db="EMBL/GenBank/DDBJ databases">
        <title>Annotation for the trematode Fasciolopsis buski.</title>
        <authorList>
            <person name="Choi Y.-J."/>
        </authorList>
    </citation>
    <scope>NUCLEOTIDE SEQUENCE</scope>
    <source>
        <strain evidence="3">HT</strain>
        <tissue evidence="3">Whole worm</tissue>
    </source>
</reference>
<evidence type="ECO:0000313" key="3">
    <source>
        <dbReference type="EMBL" id="KAA0188899.1"/>
    </source>
</evidence>
<dbReference type="SUPFAM" id="SSF55159">
    <property type="entry name" value="eIF1-like"/>
    <property type="match status" value="1"/>
</dbReference>
<dbReference type="InterPro" id="IPR039759">
    <property type="entry name" value="eIF2D_SUI1"/>
</dbReference>
<gene>
    <name evidence="3" type="ORF">FBUS_02216</name>
</gene>
<proteinExistence type="predicted"/>
<keyword evidence="3" id="KW-0648">Protein biosynthesis</keyword>
<feature type="region of interest" description="Disordered" evidence="1">
    <location>
        <begin position="41"/>
        <end position="70"/>
    </location>
</feature>
<dbReference type="PROSITE" id="PS50296">
    <property type="entry name" value="SUI1"/>
    <property type="match status" value="1"/>
</dbReference>
<dbReference type="CDD" id="cd11608">
    <property type="entry name" value="eIF2D_C"/>
    <property type="match status" value="1"/>
</dbReference>
<dbReference type="GO" id="GO:0001731">
    <property type="term" value="P:formation of translation preinitiation complex"/>
    <property type="evidence" value="ECO:0007669"/>
    <property type="project" value="InterPro"/>
</dbReference>
<dbReference type="PANTHER" id="PTHR12217:SF4">
    <property type="entry name" value="EUKARYOTIC TRANSLATION INITIATION FACTOR 2D"/>
    <property type="match status" value="1"/>
</dbReference>
<dbReference type="InterPro" id="IPR057429">
    <property type="entry name" value="WH_eIF2D"/>
</dbReference>
<dbReference type="EMBL" id="LUCM01008136">
    <property type="protein sequence ID" value="KAA0188899.1"/>
    <property type="molecule type" value="Genomic_DNA"/>
</dbReference>
<organism evidence="3 4">
    <name type="scientific">Fasciolopsis buskii</name>
    <dbReference type="NCBI Taxonomy" id="27845"/>
    <lineage>
        <taxon>Eukaryota</taxon>
        <taxon>Metazoa</taxon>
        <taxon>Spiralia</taxon>
        <taxon>Lophotrochozoa</taxon>
        <taxon>Platyhelminthes</taxon>
        <taxon>Trematoda</taxon>
        <taxon>Digenea</taxon>
        <taxon>Plagiorchiida</taxon>
        <taxon>Echinostomata</taxon>
        <taxon>Echinostomatoidea</taxon>
        <taxon>Fasciolidae</taxon>
        <taxon>Fasciolopsis</taxon>
    </lineage>
</organism>
<feature type="domain" description="SUI1" evidence="2">
    <location>
        <begin position="299"/>
        <end position="364"/>
    </location>
</feature>
<accession>A0A8E0VHQ4</accession>